<protein>
    <submittedName>
        <fullName evidence="1">Uncharacterized protein</fullName>
    </submittedName>
</protein>
<reference evidence="1 2" key="1">
    <citation type="journal article" date="2019" name="Sci. Rep.">
        <title>Orb-weaving spider Araneus ventricosus genome elucidates the spidroin gene catalogue.</title>
        <authorList>
            <person name="Kono N."/>
            <person name="Nakamura H."/>
            <person name="Ohtoshi R."/>
            <person name="Moran D.A.P."/>
            <person name="Shinohara A."/>
            <person name="Yoshida Y."/>
            <person name="Fujiwara M."/>
            <person name="Mori M."/>
            <person name="Tomita M."/>
            <person name="Arakawa K."/>
        </authorList>
    </citation>
    <scope>NUCLEOTIDE SEQUENCE [LARGE SCALE GENOMIC DNA]</scope>
</reference>
<accession>A0A4Y2TPB1</accession>
<evidence type="ECO:0000313" key="1">
    <source>
        <dbReference type="EMBL" id="GBO02102.1"/>
    </source>
</evidence>
<evidence type="ECO:0000313" key="2">
    <source>
        <dbReference type="Proteomes" id="UP000499080"/>
    </source>
</evidence>
<name>A0A4Y2TPB1_ARAVE</name>
<comment type="caution">
    <text evidence="1">The sequence shown here is derived from an EMBL/GenBank/DDBJ whole genome shotgun (WGS) entry which is preliminary data.</text>
</comment>
<dbReference type="AlphaFoldDB" id="A0A4Y2TPB1"/>
<dbReference type="Proteomes" id="UP000499080">
    <property type="component" value="Unassembled WGS sequence"/>
</dbReference>
<dbReference type="EMBL" id="BGPR01029950">
    <property type="protein sequence ID" value="GBO02102.1"/>
    <property type="molecule type" value="Genomic_DNA"/>
</dbReference>
<gene>
    <name evidence="1" type="ORF">AVEN_164356_1</name>
</gene>
<organism evidence="1 2">
    <name type="scientific">Araneus ventricosus</name>
    <name type="common">Orbweaver spider</name>
    <name type="synonym">Epeira ventricosa</name>
    <dbReference type="NCBI Taxonomy" id="182803"/>
    <lineage>
        <taxon>Eukaryota</taxon>
        <taxon>Metazoa</taxon>
        <taxon>Ecdysozoa</taxon>
        <taxon>Arthropoda</taxon>
        <taxon>Chelicerata</taxon>
        <taxon>Arachnida</taxon>
        <taxon>Araneae</taxon>
        <taxon>Araneomorphae</taxon>
        <taxon>Entelegynae</taxon>
        <taxon>Araneoidea</taxon>
        <taxon>Araneidae</taxon>
        <taxon>Araneus</taxon>
    </lineage>
</organism>
<keyword evidence="2" id="KW-1185">Reference proteome</keyword>
<proteinExistence type="predicted"/>
<sequence>MGGGTALLMKNSINHHPTPVSTSKSENTSVSIDLPNNNSFTISSIYRPPHGRITSSTSLSKELQFGILMPSLQHGVKVDQTAMVQSFIITLLTTTLFCLRLWSPPIFHITIPLAAPWTSVL</sequence>